<reference evidence="2" key="1">
    <citation type="submission" date="2016-10" db="EMBL/GenBank/DDBJ databases">
        <authorList>
            <person name="Varghese N."/>
            <person name="Submissions S."/>
        </authorList>
    </citation>
    <scope>NUCLEOTIDE SEQUENCE [LARGE SCALE GENOMIC DNA]</scope>
    <source>
        <strain evidence="2">Nm69</strain>
    </source>
</reference>
<evidence type="ECO:0000313" key="2">
    <source>
        <dbReference type="Proteomes" id="UP000199533"/>
    </source>
</evidence>
<sequence>MPEFDGYPTDDVPKITNFRIKGAQYFPKDHKGKDADDN</sequence>
<evidence type="ECO:0000313" key="1">
    <source>
        <dbReference type="EMBL" id="SFK46107.1"/>
    </source>
</evidence>
<gene>
    <name evidence="1" type="ORF">SAMN05216302_10073</name>
</gene>
<protein>
    <submittedName>
        <fullName evidence="1">Uncharacterized protein</fullName>
    </submittedName>
</protein>
<dbReference type="EMBL" id="FOSP01000007">
    <property type="protein sequence ID" value="SFK46107.1"/>
    <property type="molecule type" value="Genomic_DNA"/>
</dbReference>
<accession>A0A1I3ZQ53</accession>
<keyword evidence="2" id="KW-1185">Reference proteome</keyword>
<name>A0A1I3ZQ53_9PROT</name>
<organism evidence="1 2">
    <name type="scientific">Nitrosomonas aestuarii</name>
    <dbReference type="NCBI Taxonomy" id="52441"/>
    <lineage>
        <taxon>Bacteria</taxon>
        <taxon>Pseudomonadati</taxon>
        <taxon>Pseudomonadota</taxon>
        <taxon>Betaproteobacteria</taxon>
        <taxon>Nitrosomonadales</taxon>
        <taxon>Nitrosomonadaceae</taxon>
        <taxon>Nitrosomonas</taxon>
    </lineage>
</organism>
<dbReference type="Proteomes" id="UP000199533">
    <property type="component" value="Unassembled WGS sequence"/>
</dbReference>
<proteinExistence type="predicted"/>
<dbReference type="AlphaFoldDB" id="A0A1I3ZQ53"/>